<dbReference type="EMBL" id="BAAAHU010000111">
    <property type="protein sequence ID" value="GAA1017309.1"/>
    <property type="molecule type" value="Genomic_DNA"/>
</dbReference>
<organism evidence="2 3">
    <name type="scientific">Streptomyces thermogriseus</name>
    <dbReference type="NCBI Taxonomy" id="75292"/>
    <lineage>
        <taxon>Bacteria</taxon>
        <taxon>Bacillati</taxon>
        <taxon>Actinomycetota</taxon>
        <taxon>Actinomycetes</taxon>
        <taxon>Kitasatosporales</taxon>
        <taxon>Streptomycetaceae</taxon>
        <taxon>Streptomyces</taxon>
    </lineage>
</organism>
<name>A0ABP4DTH2_9ACTN</name>
<evidence type="ECO:0000256" key="1">
    <source>
        <dbReference type="SAM" id="MobiDB-lite"/>
    </source>
</evidence>
<sequence length="85" mass="9018">MGSFGGGGRRGKPRAAVPYPSRVPFLPSPTRRTAAVQGLRCEGATAALRLPPGWFSLLAEPEGVPHRVISPSLRSVKLPVAGCWR</sequence>
<comment type="caution">
    <text evidence="2">The sequence shown here is derived from an EMBL/GenBank/DDBJ whole genome shotgun (WGS) entry which is preliminary data.</text>
</comment>
<proteinExistence type="predicted"/>
<feature type="region of interest" description="Disordered" evidence="1">
    <location>
        <begin position="1"/>
        <end position="23"/>
    </location>
</feature>
<evidence type="ECO:0000313" key="3">
    <source>
        <dbReference type="Proteomes" id="UP001501072"/>
    </source>
</evidence>
<gene>
    <name evidence="2" type="ORF">GCM10009564_54770</name>
</gene>
<accession>A0ABP4DTH2</accession>
<evidence type="ECO:0000313" key="2">
    <source>
        <dbReference type="EMBL" id="GAA1017309.1"/>
    </source>
</evidence>
<keyword evidence="3" id="KW-1185">Reference proteome</keyword>
<dbReference type="Proteomes" id="UP001501072">
    <property type="component" value="Unassembled WGS sequence"/>
</dbReference>
<protein>
    <submittedName>
        <fullName evidence="2">Uncharacterized protein</fullName>
    </submittedName>
</protein>
<reference evidence="3" key="1">
    <citation type="journal article" date="2019" name="Int. J. Syst. Evol. Microbiol.">
        <title>The Global Catalogue of Microorganisms (GCM) 10K type strain sequencing project: providing services to taxonomists for standard genome sequencing and annotation.</title>
        <authorList>
            <consortium name="The Broad Institute Genomics Platform"/>
            <consortium name="The Broad Institute Genome Sequencing Center for Infectious Disease"/>
            <person name="Wu L."/>
            <person name="Ma J."/>
        </authorList>
    </citation>
    <scope>NUCLEOTIDE SEQUENCE [LARGE SCALE GENOMIC DNA]</scope>
    <source>
        <strain evidence="3">JCM 11269</strain>
    </source>
</reference>